<gene>
    <name evidence="2" type="ORF">FHS03_001238</name>
</gene>
<organism evidence="2 3">
    <name type="scientific">Pseudoduganella violacea</name>
    <dbReference type="NCBI Taxonomy" id="1715466"/>
    <lineage>
        <taxon>Bacteria</taxon>
        <taxon>Pseudomonadati</taxon>
        <taxon>Pseudomonadota</taxon>
        <taxon>Betaproteobacteria</taxon>
        <taxon>Burkholderiales</taxon>
        <taxon>Oxalobacteraceae</taxon>
        <taxon>Telluria group</taxon>
        <taxon>Pseudoduganella</taxon>
    </lineage>
</organism>
<keyword evidence="1" id="KW-0812">Transmembrane</keyword>
<comment type="caution">
    <text evidence="2">The sequence shown here is derived from an EMBL/GenBank/DDBJ whole genome shotgun (WGS) entry which is preliminary data.</text>
</comment>
<keyword evidence="1" id="KW-1133">Transmembrane helix</keyword>
<evidence type="ECO:0000313" key="3">
    <source>
        <dbReference type="Proteomes" id="UP000541535"/>
    </source>
</evidence>
<dbReference type="EMBL" id="JACHXD010000003">
    <property type="protein sequence ID" value="MBB3118207.1"/>
    <property type="molecule type" value="Genomic_DNA"/>
</dbReference>
<reference evidence="2 3" key="1">
    <citation type="submission" date="2020-08" db="EMBL/GenBank/DDBJ databases">
        <title>Genomic Encyclopedia of Type Strains, Phase III (KMG-III): the genomes of soil and plant-associated and newly described type strains.</title>
        <authorList>
            <person name="Whitman W."/>
        </authorList>
    </citation>
    <scope>NUCLEOTIDE SEQUENCE [LARGE SCALE GENOMIC DNA]</scope>
    <source>
        <strain evidence="2 3">CECT 8897</strain>
    </source>
</reference>
<evidence type="ECO:0000256" key="1">
    <source>
        <dbReference type="SAM" id="Phobius"/>
    </source>
</evidence>
<proteinExistence type="predicted"/>
<evidence type="ECO:0008006" key="4">
    <source>
        <dbReference type="Google" id="ProtNLM"/>
    </source>
</evidence>
<keyword evidence="3" id="KW-1185">Reference proteome</keyword>
<protein>
    <recommendedName>
        <fullName evidence="4">DUF1640 domain-containing protein</fullName>
    </recommendedName>
</protein>
<dbReference type="Proteomes" id="UP000541535">
    <property type="component" value="Unassembled WGS sequence"/>
</dbReference>
<keyword evidence="1" id="KW-0472">Membrane</keyword>
<name>A0A7W5FT31_9BURK</name>
<accession>A0A7W5FT31</accession>
<dbReference type="AlphaFoldDB" id="A0A7W5FT31"/>
<evidence type="ECO:0000313" key="2">
    <source>
        <dbReference type="EMBL" id="MBB3118207.1"/>
    </source>
</evidence>
<dbReference type="RefSeq" id="WP_183440157.1">
    <property type="nucleotide sequence ID" value="NZ_JACHXD010000003.1"/>
</dbReference>
<feature type="transmembrane region" description="Helical" evidence="1">
    <location>
        <begin position="128"/>
        <end position="150"/>
    </location>
</feature>
<sequence>MPDARSDPVMHESDMKLLRSELSGLDERTRAEIQAVKERVEYENRCAMERVQAENRSAMERVQADILEFRAYMKERERLYREERNEQKAEQDKLHHARMAAQDLSVKLQLEQMEGRLSAQIAQLRADMFRWMFVMLLTQLGFMLTAMNLLR</sequence>